<evidence type="ECO:0000313" key="3">
    <source>
        <dbReference type="Proteomes" id="UP001515480"/>
    </source>
</evidence>
<dbReference type="Gene3D" id="1.10.150.130">
    <property type="match status" value="1"/>
</dbReference>
<proteinExistence type="predicted"/>
<dbReference type="SUPFAM" id="SSF47823">
    <property type="entry name" value="lambda integrase-like, N-terminal domain"/>
    <property type="match status" value="1"/>
</dbReference>
<name>A0AB34IS67_PRYPA</name>
<dbReference type="PANTHER" id="PTHR33050:SF7">
    <property type="entry name" value="RIBONUCLEASE H"/>
    <property type="match status" value="1"/>
</dbReference>
<comment type="caution">
    <text evidence="2">The sequence shown here is derived from an EMBL/GenBank/DDBJ whole genome shotgun (WGS) entry which is preliminary data.</text>
</comment>
<keyword evidence="3" id="KW-1185">Reference proteome</keyword>
<dbReference type="InterPro" id="IPR010998">
    <property type="entry name" value="Integrase_recombinase_N"/>
</dbReference>
<accession>A0AB34IS67</accession>
<keyword evidence="1" id="KW-0238">DNA-binding</keyword>
<dbReference type="GO" id="GO:0003677">
    <property type="term" value="F:DNA binding"/>
    <property type="evidence" value="ECO:0007669"/>
    <property type="project" value="UniProtKB-KW"/>
</dbReference>
<sequence>MAELRTLWRLLHAYDIALHPVYIRSAANRIADAASRMAAHRDYTLARPHFERLQRRWGWCTVDAFASPATAQLPRYWVPAHHTLDYGGAEAVDAFAQAWDDEFLWVHPPPSLVPHVLQMLQRSRCLAMVCIPAWRTAPWLGTLAAISTDSLASGGVPGKHPPHHVLRLRRADGTAFEHLRPVVSRWKGGETAVRLAATALESSTARSYGRHWLAFCEWCAAHDLDPMPATQRMVFAYIGFLAEKGTVAADSLQPYLSAINSAHADCGYDRPALGHLIARARQGMRRAQALAATRDTRVPLPAEAVLRVLRHACASARAWRRDLSAAACAHLLRGAYAVCLSFLFFGRQDSCVALRTHDHGIQPDAIWLRLTRPWSW</sequence>
<dbReference type="InterPro" id="IPR052055">
    <property type="entry name" value="Hepadnavirus_pol/RT"/>
</dbReference>
<dbReference type="AlphaFoldDB" id="A0AB34IS67"/>
<reference evidence="2 3" key="1">
    <citation type="journal article" date="2024" name="Science">
        <title>Giant polyketide synthase enzymes in the biosynthesis of giant marine polyether toxins.</title>
        <authorList>
            <person name="Fallon T.R."/>
            <person name="Shende V.V."/>
            <person name="Wierzbicki I.H."/>
            <person name="Pendleton A.L."/>
            <person name="Watervoot N.F."/>
            <person name="Auber R.P."/>
            <person name="Gonzalez D.J."/>
            <person name="Wisecaver J.H."/>
            <person name="Moore B.S."/>
        </authorList>
    </citation>
    <scope>NUCLEOTIDE SEQUENCE [LARGE SCALE GENOMIC DNA]</scope>
    <source>
        <strain evidence="2 3">12B1</strain>
    </source>
</reference>
<dbReference type="EMBL" id="JBGBPQ010000020">
    <property type="protein sequence ID" value="KAL1504118.1"/>
    <property type="molecule type" value="Genomic_DNA"/>
</dbReference>
<organism evidence="2 3">
    <name type="scientific">Prymnesium parvum</name>
    <name type="common">Toxic golden alga</name>
    <dbReference type="NCBI Taxonomy" id="97485"/>
    <lineage>
        <taxon>Eukaryota</taxon>
        <taxon>Haptista</taxon>
        <taxon>Haptophyta</taxon>
        <taxon>Prymnesiophyceae</taxon>
        <taxon>Prymnesiales</taxon>
        <taxon>Prymnesiaceae</taxon>
        <taxon>Prymnesium</taxon>
    </lineage>
</organism>
<dbReference type="Proteomes" id="UP001515480">
    <property type="component" value="Unassembled WGS sequence"/>
</dbReference>
<evidence type="ECO:0000256" key="1">
    <source>
        <dbReference type="ARBA" id="ARBA00023125"/>
    </source>
</evidence>
<evidence type="ECO:0000313" key="2">
    <source>
        <dbReference type="EMBL" id="KAL1504118.1"/>
    </source>
</evidence>
<protein>
    <submittedName>
        <fullName evidence="2">Uncharacterized protein</fullName>
    </submittedName>
</protein>
<gene>
    <name evidence="2" type="ORF">AB1Y20_010528</name>
</gene>
<dbReference type="PANTHER" id="PTHR33050">
    <property type="entry name" value="REVERSE TRANSCRIPTASE DOMAIN-CONTAINING PROTEIN"/>
    <property type="match status" value="1"/>
</dbReference>